<reference evidence="1 2" key="1">
    <citation type="submission" date="2013-10" db="EMBL/GenBank/DDBJ databases">
        <authorList>
            <consortium name="International Citrus Genome Consortium"/>
            <person name="Jenkins J."/>
            <person name="Schmutz J."/>
            <person name="Prochnik S."/>
            <person name="Rokhsar D."/>
            <person name="Gmitter F."/>
            <person name="Ollitrault P."/>
            <person name="Machado M."/>
            <person name="Talon M."/>
            <person name="Wincker P."/>
            <person name="Jaillon O."/>
            <person name="Morgante M."/>
        </authorList>
    </citation>
    <scope>NUCLEOTIDE SEQUENCE</scope>
    <source>
        <strain evidence="2">cv. Clemenules</strain>
    </source>
</reference>
<proteinExistence type="predicted"/>
<dbReference type="Proteomes" id="UP000030687">
    <property type="component" value="Unassembled WGS sequence"/>
</dbReference>
<dbReference type="EMBL" id="KI536661">
    <property type="protein sequence ID" value="ESR54600.1"/>
    <property type="molecule type" value="Genomic_DNA"/>
</dbReference>
<gene>
    <name evidence="1" type="ORF">CICLE_v10023225mg</name>
</gene>
<dbReference type="InParanoid" id="V4TS75"/>
<organism evidence="1 2">
    <name type="scientific">Citrus clementina</name>
    <name type="common">Clementine</name>
    <name type="synonym">Citrus deliciosa x Citrus sinensis</name>
    <dbReference type="NCBI Taxonomy" id="85681"/>
    <lineage>
        <taxon>Eukaryota</taxon>
        <taxon>Viridiplantae</taxon>
        <taxon>Streptophyta</taxon>
        <taxon>Embryophyta</taxon>
        <taxon>Tracheophyta</taxon>
        <taxon>Spermatophyta</taxon>
        <taxon>Magnoliopsida</taxon>
        <taxon>eudicotyledons</taxon>
        <taxon>Gunneridae</taxon>
        <taxon>Pentapetalae</taxon>
        <taxon>rosids</taxon>
        <taxon>malvids</taxon>
        <taxon>Sapindales</taxon>
        <taxon>Rutaceae</taxon>
        <taxon>Aurantioideae</taxon>
        <taxon>Citrus</taxon>
    </lineage>
</organism>
<accession>V4TS75</accession>
<dbReference type="Gramene" id="ESR54600">
    <property type="protein sequence ID" value="ESR54600"/>
    <property type="gene ID" value="CICLE_v10023225mg"/>
</dbReference>
<dbReference type="AlphaFoldDB" id="V4TS75"/>
<dbReference type="KEGG" id="cic:CICLE_v10023225mg"/>
<name>V4TS75_CITCL</name>
<keyword evidence="2" id="KW-1185">Reference proteome</keyword>
<protein>
    <submittedName>
        <fullName evidence="1">Uncharacterized protein</fullName>
    </submittedName>
</protein>
<evidence type="ECO:0000313" key="2">
    <source>
        <dbReference type="Proteomes" id="UP000030687"/>
    </source>
</evidence>
<evidence type="ECO:0000313" key="1">
    <source>
        <dbReference type="EMBL" id="ESR54600.1"/>
    </source>
</evidence>
<sequence length="66" mass="7805">MTISSKYSFRSLVEWFNFKSIYLISTRVWGWSLEEICSLSLMHGTNLQPYTFSVPAQIRVLKELRD</sequence>